<sequence>MARFLIRIGQAAFVLWAAFTLSYALLFLLPSDAVEIMLNASGDQRQLNPAVYEALRTQYGLDLPVWKQYLHALGRALQGDLGQSIPMGRPVVGLIAEALPHTLLVGAVAFAMALVIGFTIAIAAALLPPGLGRRGLLLLPPLLVSIPTFWGGLLLIQIFSFGLRWFPATGNRGFVSVVLPALTLAIPVGATIAQLVSKNVQQAWHDPFVMTVRLKGARRPYILFRHVLHYAALPSFTLLALTIGNLLAGAIVVETVFSRPGIGRLAEEAVQSQDIPMIQGLVLLSATVFVTVNLIVELIYPLLDPRLARERTGA</sequence>
<dbReference type="Proteomes" id="UP001589692">
    <property type="component" value="Unassembled WGS sequence"/>
</dbReference>
<dbReference type="InterPro" id="IPR035906">
    <property type="entry name" value="MetI-like_sf"/>
</dbReference>
<gene>
    <name evidence="9" type="ORF">ACFFP0_07515</name>
</gene>
<comment type="similarity">
    <text evidence="7">Belongs to the binding-protein-dependent transport system permease family.</text>
</comment>
<feature type="transmembrane region" description="Helical" evidence="7">
    <location>
        <begin position="173"/>
        <end position="196"/>
    </location>
</feature>
<feature type="transmembrane region" description="Helical" evidence="7">
    <location>
        <begin position="277"/>
        <end position="303"/>
    </location>
</feature>
<feature type="domain" description="ABC transmembrane type-1" evidence="8">
    <location>
        <begin position="99"/>
        <end position="300"/>
    </location>
</feature>
<organism evidence="9 10">
    <name type="scientific">Rhizobium puerariae</name>
    <dbReference type="NCBI Taxonomy" id="1585791"/>
    <lineage>
        <taxon>Bacteria</taxon>
        <taxon>Pseudomonadati</taxon>
        <taxon>Pseudomonadota</taxon>
        <taxon>Alphaproteobacteria</taxon>
        <taxon>Hyphomicrobiales</taxon>
        <taxon>Rhizobiaceae</taxon>
        <taxon>Rhizobium/Agrobacterium group</taxon>
        <taxon>Rhizobium</taxon>
    </lineage>
</organism>
<evidence type="ECO:0000256" key="5">
    <source>
        <dbReference type="ARBA" id="ARBA00022989"/>
    </source>
</evidence>
<keyword evidence="3" id="KW-1003">Cell membrane</keyword>
<dbReference type="PANTHER" id="PTHR43163:SF6">
    <property type="entry name" value="DIPEPTIDE TRANSPORT SYSTEM PERMEASE PROTEIN DPPB-RELATED"/>
    <property type="match status" value="1"/>
</dbReference>
<protein>
    <submittedName>
        <fullName evidence="9">ABC transporter permease</fullName>
    </submittedName>
</protein>
<evidence type="ECO:0000256" key="3">
    <source>
        <dbReference type="ARBA" id="ARBA00022475"/>
    </source>
</evidence>
<keyword evidence="5 7" id="KW-1133">Transmembrane helix</keyword>
<dbReference type="EMBL" id="JBHMAA010000008">
    <property type="protein sequence ID" value="MFB9948691.1"/>
    <property type="molecule type" value="Genomic_DNA"/>
</dbReference>
<dbReference type="SUPFAM" id="SSF161098">
    <property type="entry name" value="MetI-like"/>
    <property type="match status" value="1"/>
</dbReference>
<keyword evidence="6 7" id="KW-0472">Membrane</keyword>
<evidence type="ECO:0000256" key="4">
    <source>
        <dbReference type="ARBA" id="ARBA00022692"/>
    </source>
</evidence>
<comment type="caution">
    <text evidence="9">The sequence shown here is derived from an EMBL/GenBank/DDBJ whole genome shotgun (WGS) entry which is preliminary data.</text>
</comment>
<dbReference type="Gene3D" id="1.10.3720.10">
    <property type="entry name" value="MetI-like"/>
    <property type="match status" value="1"/>
</dbReference>
<evidence type="ECO:0000256" key="2">
    <source>
        <dbReference type="ARBA" id="ARBA00022448"/>
    </source>
</evidence>
<dbReference type="RefSeq" id="WP_377258352.1">
    <property type="nucleotide sequence ID" value="NZ_JBHMAA010000008.1"/>
</dbReference>
<name>A0ABV6ADJ5_9HYPH</name>
<comment type="subcellular location">
    <subcellularLocation>
        <location evidence="1 7">Cell membrane</location>
        <topology evidence="1 7">Multi-pass membrane protein</topology>
    </subcellularLocation>
</comment>
<evidence type="ECO:0000259" key="8">
    <source>
        <dbReference type="PROSITE" id="PS50928"/>
    </source>
</evidence>
<dbReference type="PANTHER" id="PTHR43163">
    <property type="entry name" value="DIPEPTIDE TRANSPORT SYSTEM PERMEASE PROTEIN DPPB-RELATED"/>
    <property type="match status" value="1"/>
</dbReference>
<keyword evidence="4 7" id="KW-0812">Transmembrane</keyword>
<evidence type="ECO:0000256" key="1">
    <source>
        <dbReference type="ARBA" id="ARBA00004651"/>
    </source>
</evidence>
<feature type="transmembrane region" description="Helical" evidence="7">
    <location>
        <begin position="227"/>
        <end position="257"/>
    </location>
</feature>
<evidence type="ECO:0000313" key="9">
    <source>
        <dbReference type="EMBL" id="MFB9948691.1"/>
    </source>
</evidence>
<proteinExistence type="inferred from homology"/>
<dbReference type="Pfam" id="PF00528">
    <property type="entry name" value="BPD_transp_1"/>
    <property type="match status" value="1"/>
</dbReference>
<feature type="transmembrane region" description="Helical" evidence="7">
    <location>
        <begin position="139"/>
        <end position="161"/>
    </location>
</feature>
<dbReference type="CDD" id="cd06261">
    <property type="entry name" value="TM_PBP2"/>
    <property type="match status" value="1"/>
</dbReference>
<evidence type="ECO:0000256" key="6">
    <source>
        <dbReference type="ARBA" id="ARBA00023136"/>
    </source>
</evidence>
<feature type="transmembrane region" description="Helical" evidence="7">
    <location>
        <begin position="103"/>
        <end position="127"/>
    </location>
</feature>
<accession>A0ABV6ADJ5</accession>
<evidence type="ECO:0000313" key="10">
    <source>
        <dbReference type="Proteomes" id="UP001589692"/>
    </source>
</evidence>
<keyword evidence="10" id="KW-1185">Reference proteome</keyword>
<reference evidence="9 10" key="1">
    <citation type="submission" date="2024-09" db="EMBL/GenBank/DDBJ databases">
        <authorList>
            <person name="Sun Q."/>
            <person name="Mori K."/>
        </authorList>
    </citation>
    <scope>NUCLEOTIDE SEQUENCE [LARGE SCALE GENOMIC DNA]</scope>
    <source>
        <strain evidence="9 10">TBRC 4938</strain>
    </source>
</reference>
<dbReference type="PROSITE" id="PS50928">
    <property type="entry name" value="ABC_TM1"/>
    <property type="match status" value="1"/>
</dbReference>
<dbReference type="InterPro" id="IPR000515">
    <property type="entry name" value="MetI-like"/>
</dbReference>
<evidence type="ECO:0000256" key="7">
    <source>
        <dbReference type="RuleBase" id="RU363032"/>
    </source>
</evidence>
<keyword evidence="2 7" id="KW-0813">Transport</keyword>